<sequence length="350" mass="39227">MLIKKADDHSEELAELERLTMTGRGDAAIHAKKELAIRRAGMKGETESAYLIDFHFGSSTNWTVIHDLRIEYDGRVAQIDHLLINRWMECYVLETKHFRDGVKITEDGEFMRWNGFKHTFEGMPSPLEQNDRHIAVLRDAMKAIDLPTRLGIRIQLAFQSLVLVSPTARIDRPKKFDASRVIKADQLRERISRDIDNENGFVGIAKTVAKIVSADTVRDVARQLAKLHRPSQPIRPPSMAANSVGTPSAKPAPFAKVAELPATTHHNVVSAAPVTLSSSIGPRCKDCQGINGSIQYGKYGYYFQCAKCSVNTAIKFTCQAGHKPRLRKAGNQFYRECAECNTSEIYFINL</sequence>
<dbReference type="EMBL" id="CP003470">
    <property type="protein sequence ID" value="AGG88273.1"/>
    <property type="molecule type" value="Genomic_DNA"/>
</dbReference>
<dbReference type="PROSITE" id="PS50965">
    <property type="entry name" value="NERD"/>
    <property type="match status" value="1"/>
</dbReference>
<reference evidence="2 3" key="1">
    <citation type="submission" date="2012-04" db="EMBL/GenBank/DDBJ databases">
        <title>Complete genome of Rhodanobacter sp. 2APBS1.</title>
        <authorList>
            <consortium name="US DOE Joint Genome Institute"/>
            <person name="Huntemann M."/>
            <person name="Wei C.-L."/>
            <person name="Han J."/>
            <person name="Detter J.C."/>
            <person name="Han C."/>
            <person name="Tapia R."/>
            <person name="Munk A.C.C."/>
            <person name="Chen A."/>
            <person name="Krypides N."/>
            <person name="Mavromatis K."/>
            <person name="Markowitz V."/>
            <person name="Szeto E."/>
            <person name="Ivanova N."/>
            <person name="Mikhailova N."/>
            <person name="Ovchinnikova G."/>
            <person name="Pagani I."/>
            <person name="Pati A."/>
            <person name="Goodwin L."/>
            <person name="Peters L."/>
            <person name="Pitluck S."/>
            <person name="Woyke T."/>
            <person name="Prakash O."/>
            <person name="Elkins J."/>
            <person name="Brown S."/>
            <person name="Palumbo A."/>
            <person name="Hemme C."/>
            <person name="Zhou J."/>
            <person name="Watson D."/>
            <person name="Jardine P."/>
            <person name="Kostka J."/>
            <person name="Green S."/>
        </authorList>
    </citation>
    <scope>NUCLEOTIDE SEQUENCE [LARGE SCALE GENOMIC DNA]</scope>
    <source>
        <strain evidence="2 3">2APBS1</strain>
    </source>
</reference>
<evidence type="ECO:0000313" key="3">
    <source>
        <dbReference type="Proteomes" id="UP000011859"/>
    </source>
</evidence>
<dbReference type="Pfam" id="PF08378">
    <property type="entry name" value="NERD"/>
    <property type="match status" value="1"/>
</dbReference>
<dbReference type="InterPro" id="IPR011528">
    <property type="entry name" value="NERD"/>
</dbReference>
<organism evidence="2 3">
    <name type="scientific">Rhodanobacter denitrificans</name>
    <dbReference type="NCBI Taxonomy" id="666685"/>
    <lineage>
        <taxon>Bacteria</taxon>
        <taxon>Pseudomonadati</taxon>
        <taxon>Pseudomonadota</taxon>
        <taxon>Gammaproteobacteria</taxon>
        <taxon>Lysobacterales</taxon>
        <taxon>Rhodanobacteraceae</taxon>
        <taxon>Rhodanobacter</taxon>
    </lineage>
</organism>
<dbReference type="OrthoDB" id="5500241at2"/>
<gene>
    <name evidence="2" type="ORF">R2APBS1_1118</name>
</gene>
<name>M4NF89_9GAMM</name>
<evidence type="ECO:0000259" key="1">
    <source>
        <dbReference type="PROSITE" id="PS50965"/>
    </source>
</evidence>
<dbReference type="RefSeq" id="WP_015447155.1">
    <property type="nucleotide sequence ID" value="NC_020541.1"/>
</dbReference>
<protein>
    <submittedName>
        <fullName evidence="2">Nuclease-like protein</fullName>
    </submittedName>
</protein>
<dbReference type="AlphaFoldDB" id="M4NF89"/>
<dbReference type="KEGG" id="rhd:R2APBS1_1118"/>
<keyword evidence="3" id="KW-1185">Reference proteome</keyword>
<dbReference type="eggNOG" id="COG0551">
    <property type="taxonomic scope" value="Bacteria"/>
</dbReference>
<accession>M4NF89</accession>
<dbReference type="STRING" id="666685.R2APBS1_1118"/>
<dbReference type="Proteomes" id="UP000011859">
    <property type="component" value="Chromosome"/>
</dbReference>
<proteinExistence type="predicted"/>
<dbReference type="HOGENOM" id="CLU_053321_1_0_6"/>
<feature type="domain" description="NERD" evidence="1">
    <location>
        <begin position="40"/>
        <end position="160"/>
    </location>
</feature>
<evidence type="ECO:0000313" key="2">
    <source>
        <dbReference type="EMBL" id="AGG88273.1"/>
    </source>
</evidence>